<dbReference type="Proteomes" id="UP001497497">
    <property type="component" value="Unassembled WGS sequence"/>
</dbReference>
<dbReference type="InterPro" id="IPR011009">
    <property type="entry name" value="Kinase-like_dom_sf"/>
</dbReference>
<protein>
    <recommendedName>
        <fullName evidence="1">Serine-threonine/tyrosine-protein kinase catalytic domain-containing protein</fullName>
    </recommendedName>
</protein>
<dbReference type="AlphaFoldDB" id="A0AAV2IN81"/>
<comment type="caution">
    <text evidence="2">The sequence shown here is derived from an EMBL/GenBank/DDBJ whole genome shotgun (WGS) entry which is preliminary data.</text>
</comment>
<sequence>VERTTGDVKLCHICKPRNSALPKDTSVVKAEPYICLAPRVLRGRVYEPADDIYAFGLLLWELLYPQEPPYSEQRGWSLETFIERCSTTEMLQSDLIRFGPSEGVFKILSGSLQFDRENLIETSATILW</sequence>
<keyword evidence="3" id="KW-1185">Reference proteome</keyword>
<evidence type="ECO:0000313" key="3">
    <source>
        <dbReference type="Proteomes" id="UP001497497"/>
    </source>
</evidence>
<organism evidence="2 3">
    <name type="scientific">Lymnaea stagnalis</name>
    <name type="common">Great pond snail</name>
    <name type="synonym">Helix stagnalis</name>
    <dbReference type="NCBI Taxonomy" id="6523"/>
    <lineage>
        <taxon>Eukaryota</taxon>
        <taxon>Metazoa</taxon>
        <taxon>Spiralia</taxon>
        <taxon>Lophotrochozoa</taxon>
        <taxon>Mollusca</taxon>
        <taxon>Gastropoda</taxon>
        <taxon>Heterobranchia</taxon>
        <taxon>Euthyneura</taxon>
        <taxon>Panpulmonata</taxon>
        <taxon>Hygrophila</taxon>
        <taxon>Lymnaeoidea</taxon>
        <taxon>Lymnaeidae</taxon>
        <taxon>Lymnaea</taxon>
    </lineage>
</organism>
<dbReference type="SUPFAM" id="SSF56112">
    <property type="entry name" value="Protein kinase-like (PK-like)"/>
    <property type="match status" value="1"/>
</dbReference>
<dbReference type="Pfam" id="PF07714">
    <property type="entry name" value="PK_Tyr_Ser-Thr"/>
    <property type="match status" value="1"/>
</dbReference>
<name>A0AAV2IN81_LYMST</name>
<dbReference type="EMBL" id="CAXITT010001013">
    <property type="protein sequence ID" value="CAL1547583.1"/>
    <property type="molecule type" value="Genomic_DNA"/>
</dbReference>
<gene>
    <name evidence="2" type="ORF">GSLYS_00020900001</name>
</gene>
<feature type="domain" description="Serine-threonine/tyrosine-protein kinase catalytic" evidence="1">
    <location>
        <begin position="31"/>
        <end position="84"/>
    </location>
</feature>
<reference evidence="2 3" key="1">
    <citation type="submission" date="2024-04" db="EMBL/GenBank/DDBJ databases">
        <authorList>
            <consortium name="Genoscope - CEA"/>
            <person name="William W."/>
        </authorList>
    </citation>
    <scope>NUCLEOTIDE SEQUENCE [LARGE SCALE GENOMIC DNA]</scope>
</reference>
<dbReference type="InterPro" id="IPR001245">
    <property type="entry name" value="Ser-Thr/Tyr_kinase_cat_dom"/>
</dbReference>
<dbReference type="GO" id="GO:0004672">
    <property type="term" value="F:protein kinase activity"/>
    <property type="evidence" value="ECO:0007669"/>
    <property type="project" value="InterPro"/>
</dbReference>
<evidence type="ECO:0000259" key="1">
    <source>
        <dbReference type="Pfam" id="PF07714"/>
    </source>
</evidence>
<accession>A0AAV2IN81</accession>
<feature type="non-terminal residue" evidence="2">
    <location>
        <position position="1"/>
    </location>
</feature>
<dbReference type="Gene3D" id="1.10.510.10">
    <property type="entry name" value="Transferase(Phosphotransferase) domain 1"/>
    <property type="match status" value="1"/>
</dbReference>
<proteinExistence type="predicted"/>
<evidence type="ECO:0000313" key="2">
    <source>
        <dbReference type="EMBL" id="CAL1547583.1"/>
    </source>
</evidence>